<dbReference type="EMBL" id="JAFIMR010000005">
    <property type="protein sequence ID" value="KAI1878963.1"/>
    <property type="molecule type" value="Genomic_DNA"/>
</dbReference>
<dbReference type="AlphaFoldDB" id="A0A9Q0APZ2"/>
<organism evidence="1 2">
    <name type="scientific">Neoarthrinium moseri</name>
    <dbReference type="NCBI Taxonomy" id="1658444"/>
    <lineage>
        <taxon>Eukaryota</taxon>
        <taxon>Fungi</taxon>
        <taxon>Dikarya</taxon>
        <taxon>Ascomycota</taxon>
        <taxon>Pezizomycotina</taxon>
        <taxon>Sordariomycetes</taxon>
        <taxon>Xylariomycetidae</taxon>
        <taxon>Amphisphaeriales</taxon>
        <taxon>Apiosporaceae</taxon>
        <taxon>Neoarthrinium</taxon>
    </lineage>
</organism>
<evidence type="ECO:0000313" key="1">
    <source>
        <dbReference type="EMBL" id="KAI1878963.1"/>
    </source>
</evidence>
<comment type="caution">
    <text evidence="1">The sequence shown here is derived from an EMBL/GenBank/DDBJ whole genome shotgun (WGS) entry which is preliminary data.</text>
</comment>
<proteinExistence type="predicted"/>
<accession>A0A9Q0APZ2</accession>
<keyword evidence="2" id="KW-1185">Reference proteome</keyword>
<protein>
    <submittedName>
        <fullName evidence="1">Uncharacterized protein</fullName>
    </submittedName>
</protein>
<evidence type="ECO:0000313" key="2">
    <source>
        <dbReference type="Proteomes" id="UP000829685"/>
    </source>
</evidence>
<gene>
    <name evidence="1" type="ORF">JX265_003140</name>
</gene>
<reference evidence="1" key="1">
    <citation type="submission" date="2021-03" db="EMBL/GenBank/DDBJ databases">
        <title>Revisited historic fungal species revealed as producer of novel bioactive compounds through whole genome sequencing and comparative genomics.</title>
        <authorList>
            <person name="Vignolle G.A."/>
            <person name="Hochenegger N."/>
            <person name="Mach R.L."/>
            <person name="Mach-Aigner A.R."/>
            <person name="Javad Rahimi M."/>
            <person name="Salim K.A."/>
            <person name="Chan C.M."/>
            <person name="Lim L.B.L."/>
            <person name="Cai F."/>
            <person name="Druzhinina I.S."/>
            <person name="U'Ren J.M."/>
            <person name="Derntl C."/>
        </authorList>
    </citation>
    <scope>NUCLEOTIDE SEQUENCE</scope>
    <source>
        <strain evidence="1">TUCIM 5799</strain>
    </source>
</reference>
<dbReference type="Proteomes" id="UP000829685">
    <property type="component" value="Unassembled WGS sequence"/>
</dbReference>
<name>A0A9Q0APZ2_9PEZI</name>
<sequence length="390" mass="44157">MDPQQSSRLFALPWELRRAIYRDLMSDIDGAHISFNPRSGLFWSPCLGANDDSMRQSSRPIYHNGPLEDFSSAWVERMSSDWGCHWQCEEEARSSADLCGESRCCSRMHYEYVTVMMEHGSIHVTDLAVLEHLVGSPVSRVPAGTPSMGRQQDIIGSNDLFFGLRTLDISLRLNLAFFVALDASAPDDRAVDVTGRPESETETVGAARVRLVSHLAIWKRLPQVLGSFPLLIQTDIRLDHDDVLPWALINEHAVFKEFGQPNSCYQTQVDVTLPLLLPSGLADPTRHLMVGVMENIGPGFRIHRQRRFPYVVAKNATGWDMIRTCYDREFSHANSLDEYLDELRLYGTPLQDPDELHPEISFGPHLLDELLNWRPPAEGNEEIVYEDLPS</sequence>